<dbReference type="EMBL" id="KN847349">
    <property type="protein sequence ID" value="KIW36735.1"/>
    <property type="molecule type" value="Genomic_DNA"/>
</dbReference>
<dbReference type="VEuPathDB" id="FungiDB:PV06_11031"/>
<sequence>MDWQSQYGDDVWADMLLDLEESDVHDRFDSWRFFSPSLAALPDLEESGAYDGLAWTPSPSQRSSAAERNTDDGHDLLHATAGAVNPEAIDVLLHSTALDRQSSTPRLLDLARSLRNPTSSENERSSLSVSNKNYGTTARPHPETFGRLSHSLRHRLVMVFFRVVHTLLPVICKKVFFEWYNKKYDLDMYTELQRLTLEGMMFAAFAHLNVRELEASPFYTILEGQAEMFEQVRQSYVRLASKHEGSIELVQVTLLLTTWSPYDASFEVNDYWLDEALRHAYKAGIPNGESPHHRILWWCCIVRNRISALALRRPYRLRDLQPDFAPSMEDFSTPEPTSSQAQDCHRDMLLAVEVFLSLCKLSVVIEDILRLGPNTTRWDPWRGIEKDPVHRKLKPVMDIDLKLQEWCDSFDLIMSGYALHTVSSQLRASFLTLRIIAESAKAGCYIRILREVNPDPLTNWYLGSLAIGKAKEASLAVASYGQRLAYTVKATDIPPLAPAYLILPMTVYAAEAYIHRHDQLAQFSWTRLQELQTLLEKLEQRFPGVRHVVHLFRTIEQTIDSLGKLSSGL</sequence>
<proteinExistence type="predicted"/>
<evidence type="ECO:0008006" key="4">
    <source>
        <dbReference type="Google" id="ProtNLM"/>
    </source>
</evidence>
<dbReference type="Proteomes" id="UP000053342">
    <property type="component" value="Unassembled WGS sequence"/>
</dbReference>
<reference evidence="2 3" key="1">
    <citation type="submission" date="2015-01" db="EMBL/GenBank/DDBJ databases">
        <title>The Genome Sequence of Exophiala oligosperma CBS72588.</title>
        <authorList>
            <consortium name="The Broad Institute Genomics Platform"/>
            <person name="Cuomo C."/>
            <person name="de Hoog S."/>
            <person name="Gorbushina A."/>
            <person name="Stielow B."/>
            <person name="Teixiera M."/>
            <person name="Abouelleil A."/>
            <person name="Chapman S.B."/>
            <person name="Priest M."/>
            <person name="Young S.K."/>
            <person name="Wortman J."/>
            <person name="Nusbaum C."/>
            <person name="Birren B."/>
        </authorList>
    </citation>
    <scope>NUCLEOTIDE SEQUENCE [LARGE SCALE GENOMIC DNA]</scope>
    <source>
        <strain evidence="2 3">CBS 72588</strain>
    </source>
</reference>
<evidence type="ECO:0000256" key="1">
    <source>
        <dbReference type="SAM" id="MobiDB-lite"/>
    </source>
</evidence>
<dbReference type="HOGENOM" id="CLU_478989_0_0_1"/>
<name>A0A0D2D383_9EURO</name>
<dbReference type="GeneID" id="27363105"/>
<protein>
    <recommendedName>
        <fullName evidence="4">Transcription factor domain-containing protein</fullName>
    </recommendedName>
</protein>
<feature type="region of interest" description="Disordered" evidence="1">
    <location>
        <begin position="52"/>
        <end position="73"/>
    </location>
</feature>
<dbReference type="AlphaFoldDB" id="A0A0D2D383"/>
<dbReference type="InterPro" id="IPR052761">
    <property type="entry name" value="Fungal_Detox/Toxin_TFs"/>
</dbReference>
<evidence type="ECO:0000313" key="3">
    <source>
        <dbReference type="Proteomes" id="UP000053342"/>
    </source>
</evidence>
<dbReference type="PANTHER" id="PTHR47425:SF2">
    <property type="entry name" value="FARB-RELATED"/>
    <property type="match status" value="1"/>
</dbReference>
<feature type="region of interest" description="Disordered" evidence="1">
    <location>
        <begin position="113"/>
        <end position="142"/>
    </location>
</feature>
<accession>A0A0D2D383</accession>
<dbReference type="PANTHER" id="PTHR47425">
    <property type="entry name" value="FARB-RELATED"/>
    <property type="match status" value="1"/>
</dbReference>
<organism evidence="2 3">
    <name type="scientific">Exophiala oligosperma</name>
    <dbReference type="NCBI Taxonomy" id="215243"/>
    <lineage>
        <taxon>Eukaryota</taxon>
        <taxon>Fungi</taxon>
        <taxon>Dikarya</taxon>
        <taxon>Ascomycota</taxon>
        <taxon>Pezizomycotina</taxon>
        <taxon>Eurotiomycetes</taxon>
        <taxon>Chaetothyriomycetidae</taxon>
        <taxon>Chaetothyriales</taxon>
        <taxon>Herpotrichiellaceae</taxon>
        <taxon>Exophiala</taxon>
    </lineage>
</organism>
<gene>
    <name evidence="2" type="ORF">PV06_11031</name>
</gene>
<keyword evidence="3" id="KW-1185">Reference proteome</keyword>
<dbReference type="RefSeq" id="XP_016256951.1">
    <property type="nucleotide sequence ID" value="XM_016412638.1"/>
</dbReference>
<dbReference type="STRING" id="215243.A0A0D2D383"/>
<feature type="compositionally biased region" description="Polar residues" evidence="1">
    <location>
        <begin position="57"/>
        <end position="67"/>
    </location>
</feature>
<dbReference type="OrthoDB" id="4107400at2759"/>
<dbReference type="CDD" id="cd12148">
    <property type="entry name" value="fungal_TF_MHR"/>
    <property type="match status" value="1"/>
</dbReference>
<evidence type="ECO:0000313" key="2">
    <source>
        <dbReference type="EMBL" id="KIW36735.1"/>
    </source>
</evidence>